<organism evidence="1 2">
    <name type="scientific">Pseudofrankia asymbiotica</name>
    <dbReference type="NCBI Taxonomy" id="1834516"/>
    <lineage>
        <taxon>Bacteria</taxon>
        <taxon>Bacillati</taxon>
        <taxon>Actinomycetota</taxon>
        <taxon>Actinomycetes</taxon>
        <taxon>Frankiales</taxon>
        <taxon>Frankiaceae</taxon>
        <taxon>Pseudofrankia</taxon>
    </lineage>
</organism>
<proteinExistence type="predicted"/>
<dbReference type="RefSeq" id="WP_076820644.1">
    <property type="nucleotide sequence ID" value="NZ_MOMC01000068.1"/>
</dbReference>
<reference evidence="2" key="1">
    <citation type="submission" date="2016-10" db="EMBL/GenBank/DDBJ databases">
        <title>Frankia sp. NRRL B-16386 Genome sequencing.</title>
        <authorList>
            <person name="Ghodhbane-Gtari F."/>
            <person name="Swanson E."/>
            <person name="Gueddou A."/>
            <person name="Hezbri K."/>
            <person name="Ktari K."/>
            <person name="Nouioui I."/>
            <person name="Morris K."/>
            <person name="Simpson S."/>
            <person name="Abebe-Akele F."/>
            <person name="Thomas K."/>
            <person name="Gtari M."/>
            <person name="Tisa L.S."/>
        </authorList>
    </citation>
    <scope>NUCLEOTIDE SEQUENCE [LARGE SCALE GENOMIC DNA]</scope>
    <source>
        <strain evidence="2">NRRL B-16386</strain>
    </source>
</reference>
<evidence type="ECO:0000313" key="1">
    <source>
        <dbReference type="EMBL" id="ONH24737.1"/>
    </source>
</evidence>
<evidence type="ECO:0000313" key="2">
    <source>
        <dbReference type="Proteomes" id="UP000188929"/>
    </source>
</evidence>
<dbReference type="EMBL" id="MOMC01000068">
    <property type="protein sequence ID" value="ONH24737.1"/>
    <property type="molecule type" value="Genomic_DNA"/>
</dbReference>
<keyword evidence="2" id="KW-1185">Reference proteome</keyword>
<dbReference type="AlphaFoldDB" id="A0A1V2I559"/>
<dbReference type="Proteomes" id="UP000188929">
    <property type="component" value="Unassembled WGS sequence"/>
</dbReference>
<protein>
    <submittedName>
        <fullName evidence="1">Uncharacterized protein</fullName>
    </submittedName>
</protein>
<name>A0A1V2I559_9ACTN</name>
<accession>A0A1V2I559</accession>
<dbReference type="STRING" id="1834516.BL253_29370"/>
<gene>
    <name evidence="1" type="ORF">BL253_29370</name>
</gene>
<sequence>MVALVRRRRSPDNRLSSELVADYGRWKFLDEQSGLTASGIYARLVPAEEIAFVGRPENRPGIIAELRRHATRGPWEKVGAWQYAREFLDAADDTQDLIDGGLLAARDMRVTNLRIHLSIVDTARYKELTGGPVPDDGFFGPPVFDSPHGPTRQFYFDEAVATAAARRPSRVPAAPGVEPGPVDDAVRALWDFGQLVHRGPVLSARHPAFESTVVGPAVAAARDVDHQRFADLVLAKITTPGALSYNVWSALGAARFIEEYLDPTVVHGTAYSTLLGAGLACALHAGDLDRTFPAEILTPRAAARLRELRGR</sequence>
<comment type="caution">
    <text evidence="1">The sequence shown here is derived from an EMBL/GenBank/DDBJ whole genome shotgun (WGS) entry which is preliminary data.</text>
</comment>